<feature type="compositionally biased region" description="Basic and acidic residues" evidence="2">
    <location>
        <begin position="904"/>
        <end position="926"/>
    </location>
</feature>
<feature type="compositionally biased region" description="Basic and acidic residues" evidence="2">
    <location>
        <begin position="957"/>
        <end position="966"/>
    </location>
</feature>
<feature type="region of interest" description="Disordered" evidence="2">
    <location>
        <begin position="224"/>
        <end position="262"/>
    </location>
</feature>
<dbReference type="InterPro" id="IPR001202">
    <property type="entry name" value="WW_dom"/>
</dbReference>
<dbReference type="EMBL" id="CAXAMM010001692">
    <property type="protein sequence ID" value="CAK8993059.1"/>
    <property type="molecule type" value="Genomic_DNA"/>
</dbReference>
<keyword evidence="1" id="KW-0175">Coiled coil</keyword>
<sequence>MAPKRRPAAEAGRPRVVRRRPAALVVEGEEPWVSAEEVTLAQMEAWPRMRVQGEYWEEAVDCIVEMIELKASRGDRELLAKAMGTSSEALLRYISGVPEKSVRLHLCGVRCDRRTWEDGLIHVTQVKQHRAGDVAWEKNLETSRAEAERDELERVHLEAASRGKGRGLQAGPPAAAEKVEAPGGSGDSDEKKKKKKKKRKAKLRIEAVKDHTVLFKNTGMDADPIKRKRFRRRAKKLTKRGRNKDSSSSGSSASSTSSSQVGEGEDYFGELFTPQTSAQKMWERLPGVLTAQLLQDAQRSMLLQMGSMASTSGQLQPLTSQYVRQQMGAAMSPVIYREAIHWAATLDLMVQGKVASACDVMSQRLKSLEALAKGMKVDLIKQLELIQVDNYGLASSSELHQAGKTAHEENKDLRQGHGETSGLQRSLQGEGKDQGRERRRQGQRPRQGEGQEGQGRRKKETLEEFHTGAKQTPGTERFSSGGREVNVAEFTSLEAGAKKREAEAPGLSMHDIIKKSASVLRQDGSLTMRSNMENPLARRNPLFPLKTVRLEVSEEEGAPRRLTEEAAQGALVALNHLAGYGTPGLYPFPVSHPYDEYAMVDLEHPDLKGFPKLAALKGDTWSISVNFWFTIHRVILEGQHPFPPHLELEPGSQSCMHSGAKQAVKGKDHRGSGELWDCITLSFWGRHLEHLDVGGSASVGALARELRQDRGLCGLMARAPADAGDGELATDEVAQQEAKEGDIKRTSLRVINGVVESLLLTLMDGLGLGLSSVDVQGHVSKAKTSKSSSTRAAALPPGWIKVASKSHPGAFYYAHPATKRTQAHPPAAMYTGLPEPSEPTTLLGTPLPGAQVKKAAEEAKEAKADGGVAREAKAREEALKAQKAKEEMLKRQKERQQKLQQAEEEAKKESAQAEEVIRKARERRATLAENQSSGLGGSFEEVPAVPRAPKPRGKTGIHFDRSKPEEMANDEDEESEELDLDRLKVKFRKQVRGVEARDMAMIPDLVFDDERFKKIRKMQKLQAKVAKAEKALKKSEKHLDSHRSTRDLVSHRCGWRLHRSSGLGWELEPSGLGRSFGEEERWRGPE</sequence>
<evidence type="ECO:0000256" key="1">
    <source>
        <dbReference type="SAM" id="Coils"/>
    </source>
</evidence>
<feature type="compositionally biased region" description="Basic residues" evidence="2">
    <location>
        <begin position="192"/>
        <end position="202"/>
    </location>
</feature>
<protein>
    <submittedName>
        <fullName evidence="4">WW domain-containing protein</fullName>
    </submittedName>
</protein>
<proteinExistence type="predicted"/>
<feature type="compositionally biased region" description="Polar residues" evidence="2">
    <location>
        <begin position="469"/>
        <end position="478"/>
    </location>
</feature>
<evidence type="ECO:0000313" key="5">
    <source>
        <dbReference type="Proteomes" id="UP001642464"/>
    </source>
</evidence>
<gene>
    <name evidence="4" type="ORF">SCF082_LOCUS3335</name>
</gene>
<feature type="compositionally biased region" description="Acidic residues" evidence="2">
    <location>
        <begin position="967"/>
        <end position="978"/>
    </location>
</feature>
<evidence type="ECO:0000256" key="2">
    <source>
        <dbReference type="SAM" id="MobiDB-lite"/>
    </source>
</evidence>
<keyword evidence="5" id="KW-1185">Reference proteome</keyword>
<name>A0ABP0HS57_9DINO</name>
<feature type="compositionally biased region" description="Basic and acidic residues" evidence="2">
    <location>
        <begin position="862"/>
        <end position="897"/>
    </location>
</feature>
<feature type="compositionally biased region" description="Basic and acidic residues" evidence="2">
    <location>
        <begin position="1076"/>
        <end position="1086"/>
    </location>
</feature>
<feature type="region of interest" description="Disordered" evidence="2">
    <location>
        <begin position="400"/>
        <end position="483"/>
    </location>
</feature>
<feature type="coiled-coil region" evidence="1">
    <location>
        <begin position="1018"/>
        <end position="1045"/>
    </location>
</feature>
<dbReference type="Proteomes" id="UP001642464">
    <property type="component" value="Unassembled WGS sequence"/>
</dbReference>
<accession>A0ABP0HS57</accession>
<feature type="compositionally biased region" description="Basic residues" evidence="2">
    <location>
        <begin position="226"/>
        <end position="242"/>
    </location>
</feature>
<comment type="caution">
    <text evidence="4">The sequence shown here is derived from an EMBL/GenBank/DDBJ whole genome shotgun (WGS) entry which is preliminary data.</text>
</comment>
<feature type="domain" description="WW" evidence="3">
    <location>
        <begin position="793"/>
        <end position="828"/>
    </location>
</feature>
<feature type="region of interest" description="Disordered" evidence="2">
    <location>
        <begin position="862"/>
        <end position="978"/>
    </location>
</feature>
<feature type="region of interest" description="Disordered" evidence="2">
    <location>
        <begin position="158"/>
        <end position="203"/>
    </location>
</feature>
<dbReference type="PROSITE" id="PS50020">
    <property type="entry name" value="WW_DOMAIN_2"/>
    <property type="match status" value="1"/>
</dbReference>
<evidence type="ECO:0000259" key="3">
    <source>
        <dbReference type="PROSITE" id="PS50020"/>
    </source>
</evidence>
<feature type="compositionally biased region" description="Low complexity" evidence="2">
    <location>
        <begin position="246"/>
        <end position="259"/>
    </location>
</feature>
<evidence type="ECO:0000313" key="4">
    <source>
        <dbReference type="EMBL" id="CAK8993059.1"/>
    </source>
</evidence>
<feature type="region of interest" description="Disordered" evidence="2">
    <location>
        <begin position="1066"/>
        <end position="1086"/>
    </location>
</feature>
<reference evidence="4 5" key="1">
    <citation type="submission" date="2024-02" db="EMBL/GenBank/DDBJ databases">
        <authorList>
            <person name="Chen Y."/>
            <person name="Shah S."/>
            <person name="Dougan E. K."/>
            <person name="Thang M."/>
            <person name="Chan C."/>
        </authorList>
    </citation>
    <scope>NUCLEOTIDE SEQUENCE [LARGE SCALE GENOMIC DNA]</scope>
</reference>
<organism evidence="4 5">
    <name type="scientific">Durusdinium trenchii</name>
    <dbReference type="NCBI Taxonomy" id="1381693"/>
    <lineage>
        <taxon>Eukaryota</taxon>
        <taxon>Sar</taxon>
        <taxon>Alveolata</taxon>
        <taxon>Dinophyceae</taxon>
        <taxon>Suessiales</taxon>
        <taxon>Symbiodiniaceae</taxon>
        <taxon>Durusdinium</taxon>
    </lineage>
</organism>
<feature type="compositionally biased region" description="Basic and acidic residues" evidence="2">
    <location>
        <begin position="405"/>
        <end position="417"/>
    </location>
</feature>